<keyword evidence="1" id="KW-0732">Signal</keyword>
<feature type="signal peptide" evidence="1">
    <location>
        <begin position="1"/>
        <end position="27"/>
    </location>
</feature>
<accession>A0ABV9FN62</accession>
<dbReference type="EMBL" id="JBHSFO010000003">
    <property type="protein sequence ID" value="MFC4603516.1"/>
    <property type="molecule type" value="Genomic_DNA"/>
</dbReference>
<proteinExistence type="predicted"/>
<dbReference type="RefSeq" id="WP_378415564.1">
    <property type="nucleotide sequence ID" value="NZ_JBHSFO010000003.1"/>
</dbReference>
<name>A0ABV9FN62_9NOCA</name>
<evidence type="ECO:0000313" key="2">
    <source>
        <dbReference type="EMBL" id="MFC4603516.1"/>
    </source>
</evidence>
<gene>
    <name evidence="2" type="ORF">ACFO6S_07455</name>
</gene>
<dbReference type="Proteomes" id="UP001595914">
    <property type="component" value="Unassembled WGS sequence"/>
</dbReference>
<feature type="chain" id="PRO_5045337919" description="Secreted protein" evidence="1">
    <location>
        <begin position="28"/>
        <end position="81"/>
    </location>
</feature>
<evidence type="ECO:0000256" key="1">
    <source>
        <dbReference type="SAM" id="SignalP"/>
    </source>
</evidence>
<sequence length="81" mass="7885">MSRRLAAGVMVVTAGILLAPAVGIASAEVSGPGQVVCGSGETKTENGLSCSTDVNGEVGNGSSIVGLDLADFTALFESLTG</sequence>
<comment type="caution">
    <text evidence="2">The sequence shown here is derived from an EMBL/GenBank/DDBJ whole genome shotgun (WGS) entry which is preliminary data.</text>
</comment>
<reference evidence="3" key="1">
    <citation type="journal article" date="2019" name="Int. J. Syst. Evol. Microbiol.">
        <title>The Global Catalogue of Microorganisms (GCM) 10K type strain sequencing project: providing services to taxonomists for standard genome sequencing and annotation.</title>
        <authorList>
            <consortium name="The Broad Institute Genomics Platform"/>
            <consortium name="The Broad Institute Genome Sequencing Center for Infectious Disease"/>
            <person name="Wu L."/>
            <person name="Ma J."/>
        </authorList>
    </citation>
    <scope>NUCLEOTIDE SEQUENCE [LARGE SCALE GENOMIC DNA]</scope>
    <source>
        <strain evidence="3">CCUG 54520</strain>
    </source>
</reference>
<evidence type="ECO:0000313" key="3">
    <source>
        <dbReference type="Proteomes" id="UP001595914"/>
    </source>
</evidence>
<keyword evidence="3" id="KW-1185">Reference proteome</keyword>
<evidence type="ECO:0008006" key="4">
    <source>
        <dbReference type="Google" id="ProtNLM"/>
    </source>
</evidence>
<protein>
    <recommendedName>
        <fullName evidence="4">Secreted protein</fullName>
    </recommendedName>
</protein>
<organism evidence="2 3">
    <name type="scientific">Rhodococcus kronopolitis</name>
    <dbReference type="NCBI Taxonomy" id="1460226"/>
    <lineage>
        <taxon>Bacteria</taxon>
        <taxon>Bacillati</taxon>
        <taxon>Actinomycetota</taxon>
        <taxon>Actinomycetes</taxon>
        <taxon>Mycobacteriales</taxon>
        <taxon>Nocardiaceae</taxon>
        <taxon>Rhodococcus</taxon>
    </lineage>
</organism>